<keyword evidence="3" id="KW-0436">Ligase</keyword>
<evidence type="ECO:0000256" key="1">
    <source>
        <dbReference type="ARBA" id="ARBA00006432"/>
    </source>
</evidence>
<name>A0A1I3MS25_9BURK</name>
<dbReference type="Proteomes" id="UP000199548">
    <property type="component" value="Unassembled WGS sequence"/>
</dbReference>
<comment type="similarity">
    <text evidence="1">Belongs to the ATP-dependent AMP-binding enzyme family.</text>
</comment>
<dbReference type="Pfam" id="PF00501">
    <property type="entry name" value="AMP-binding"/>
    <property type="match status" value="1"/>
</dbReference>
<dbReference type="CDD" id="cd04433">
    <property type="entry name" value="AFD_class_I"/>
    <property type="match status" value="1"/>
</dbReference>
<dbReference type="GO" id="GO:0006631">
    <property type="term" value="P:fatty acid metabolic process"/>
    <property type="evidence" value="ECO:0007669"/>
    <property type="project" value="TreeGrafter"/>
</dbReference>
<dbReference type="SUPFAM" id="SSF56801">
    <property type="entry name" value="Acetyl-CoA synthetase-like"/>
    <property type="match status" value="1"/>
</dbReference>
<feature type="domain" description="AMP-dependent synthetase/ligase" evidence="2">
    <location>
        <begin position="16"/>
        <end position="337"/>
    </location>
</feature>
<dbReference type="Gene3D" id="3.30.300.30">
    <property type="match status" value="1"/>
</dbReference>
<dbReference type="STRING" id="420953.SAMN05192543_10576"/>
<dbReference type="OrthoDB" id="7055148at2"/>
<gene>
    <name evidence="3" type="ORF">SAMN05192543_10576</name>
</gene>
<keyword evidence="4" id="KW-1185">Reference proteome</keyword>
<dbReference type="InterPro" id="IPR045851">
    <property type="entry name" value="AMP-bd_C_sf"/>
</dbReference>
<protein>
    <submittedName>
        <fullName evidence="3">Acyl-CoA synthetase (AMP-forming)/AMP-acid ligase II</fullName>
    </submittedName>
</protein>
<dbReference type="InterPro" id="IPR000873">
    <property type="entry name" value="AMP-dep_synth/lig_dom"/>
</dbReference>
<dbReference type="InterPro" id="IPR042099">
    <property type="entry name" value="ANL_N_sf"/>
</dbReference>
<dbReference type="PANTHER" id="PTHR43201:SF8">
    <property type="entry name" value="ACYL-COA SYNTHETASE FAMILY MEMBER 3"/>
    <property type="match status" value="1"/>
</dbReference>
<organism evidence="3 4">
    <name type="scientific">Paraburkholderia megapolitana</name>
    <dbReference type="NCBI Taxonomy" id="420953"/>
    <lineage>
        <taxon>Bacteria</taxon>
        <taxon>Pseudomonadati</taxon>
        <taxon>Pseudomonadota</taxon>
        <taxon>Betaproteobacteria</taxon>
        <taxon>Burkholderiales</taxon>
        <taxon>Burkholderiaceae</taxon>
        <taxon>Paraburkholderia</taxon>
    </lineage>
</organism>
<reference evidence="3 4" key="1">
    <citation type="submission" date="2016-10" db="EMBL/GenBank/DDBJ databases">
        <authorList>
            <person name="de Groot N.N."/>
        </authorList>
    </citation>
    <scope>NUCLEOTIDE SEQUENCE [LARGE SCALE GENOMIC DNA]</scope>
    <source>
        <strain evidence="3 4">LMG 23650</strain>
    </source>
</reference>
<accession>A0A1I3MS25</accession>
<dbReference type="RefSeq" id="WP_091013134.1">
    <property type="nucleotide sequence ID" value="NZ_CP041745.1"/>
</dbReference>
<sequence>MSAPDALDALDILDARFADAGDAVALVIGGDRFTYAQLRAEVRRVEQLLAAESCTAGTVALVADYSLQSVAYLLALWRLRNVVALLSGRQANQERELIRLAEAGWEIRVDAGKDVELTRTGVATTHALLTGLGSTQEPGFIIFSSGSTGSPKASVHRATPFLDRHIAPKRCLRSISFLLFDHIGGLNTLLYVLFNQGTLVVPASRRPEVVAQAIETQRVQALTTSPTFLNLLIFSGALERFDLGSLQVVNYGTEPMPERVLERLTAALPATRFSQAYGLTETGVVPTRSESSTSNWLKIGGEGCDVRVVDGLLEIRSETTMLGYLNAENPFTADGYFKTGDAVVQKGDHFRIVGRQSDLINVGGEKVYPAEIEQVLKDVDGVIDVMVSRAEHPLVGHMVAAIFRLTEPEPLETFRQRLYAFCLDRLPAARIPRKIRITTEPLHGERFKKMRTPLSHDSLANEEA</sequence>
<dbReference type="PROSITE" id="PS00455">
    <property type="entry name" value="AMP_BINDING"/>
    <property type="match status" value="1"/>
</dbReference>
<dbReference type="PANTHER" id="PTHR43201">
    <property type="entry name" value="ACYL-COA SYNTHETASE"/>
    <property type="match status" value="1"/>
</dbReference>
<evidence type="ECO:0000259" key="2">
    <source>
        <dbReference type="Pfam" id="PF00501"/>
    </source>
</evidence>
<proteinExistence type="inferred from homology"/>
<dbReference type="AlphaFoldDB" id="A0A1I3MS25"/>
<dbReference type="GO" id="GO:0031956">
    <property type="term" value="F:medium-chain fatty acid-CoA ligase activity"/>
    <property type="evidence" value="ECO:0007669"/>
    <property type="project" value="TreeGrafter"/>
</dbReference>
<evidence type="ECO:0000313" key="4">
    <source>
        <dbReference type="Proteomes" id="UP000199548"/>
    </source>
</evidence>
<dbReference type="InterPro" id="IPR020845">
    <property type="entry name" value="AMP-binding_CS"/>
</dbReference>
<evidence type="ECO:0000313" key="3">
    <source>
        <dbReference type="EMBL" id="SFI99525.1"/>
    </source>
</evidence>
<dbReference type="Gene3D" id="3.40.50.12780">
    <property type="entry name" value="N-terminal domain of ligase-like"/>
    <property type="match status" value="1"/>
</dbReference>
<dbReference type="EMBL" id="FOQU01000005">
    <property type="protein sequence ID" value="SFI99525.1"/>
    <property type="molecule type" value="Genomic_DNA"/>
</dbReference>